<evidence type="ECO:0000313" key="3">
    <source>
        <dbReference type="Proteomes" id="UP000269721"/>
    </source>
</evidence>
<evidence type="ECO:0000256" key="1">
    <source>
        <dbReference type="SAM" id="MobiDB-lite"/>
    </source>
</evidence>
<reference evidence="3" key="1">
    <citation type="journal article" date="2018" name="Nat. Microbiol.">
        <title>Leveraging single-cell genomics to expand the fungal tree of life.</title>
        <authorList>
            <person name="Ahrendt S.R."/>
            <person name="Quandt C.A."/>
            <person name="Ciobanu D."/>
            <person name="Clum A."/>
            <person name="Salamov A."/>
            <person name="Andreopoulos B."/>
            <person name="Cheng J.F."/>
            <person name="Woyke T."/>
            <person name="Pelin A."/>
            <person name="Henrissat B."/>
            <person name="Reynolds N.K."/>
            <person name="Benny G.L."/>
            <person name="Smith M.E."/>
            <person name="James T.Y."/>
            <person name="Grigoriev I.V."/>
        </authorList>
    </citation>
    <scope>NUCLEOTIDE SEQUENCE [LARGE SCALE GENOMIC DNA]</scope>
</reference>
<proteinExistence type="predicted"/>
<feature type="compositionally biased region" description="Pro residues" evidence="1">
    <location>
        <begin position="197"/>
        <end position="207"/>
    </location>
</feature>
<feature type="region of interest" description="Disordered" evidence="1">
    <location>
        <begin position="118"/>
        <end position="146"/>
    </location>
</feature>
<accession>A0A4V1IQ05</accession>
<protein>
    <submittedName>
        <fullName evidence="2">Uncharacterized protein</fullName>
    </submittedName>
</protein>
<keyword evidence="3" id="KW-1185">Reference proteome</keyword>
<organism evidence="2 3">
    <name type="scientific">Blyttiomyces helicus</name>
    <dbReference type="NCBI Taxonomy" id="388810"/>
    <lineage>
        <taxon>Eukaryota</taxon>
        <taxon>Fungi</taxon>
        <taxon>Fungi incertae sedis</taxon>
        <taxon>Chytridiomycota</taxon>
        <taxon>Chytridiomycota incertae sedis</taxon>
        <taxon>Chytridiomycetes</taxon>
        <taxon>Chytridiomycetes incertae sedis</taxon>
        <taxon>Blyttiomyces</taxon>
    </lineage>
</organism>
<dbReference type="EMBL" id="KZ999642">
    <property type="protein sequence ID" value="RKO84877.1"/>
    <property type="molecule type" value="Genomic_DNA"/>
</dbReference>
<dbReference type="AlphaFoldDB" id="A0A4V1IQ05"/>
<evidence type="ECO:0000313" key="2">
    <source>
        <dbReference type="EMBL" id="RKO84877.1"/>
    </source>
</evidence>
<feature type="region of interest" description="Disordered" evidence="1">
    <location>
        <begin position="185"/>
        <end position="223"/>
    </location>
</feature>
<feature type="region of interest" description="Disordered" evidence="1">
    <location>
        <begin position="50"/>
        <end position="69"/>
    </location>
</feature>
<name>A0A4V1IQ05_9FUNG</name>
<sequence>MSTGLILSSYRNQSWRAEAPATPGLQTPVPAPAIDIHAQKGDIRAQTGDLGAGRQRHAGPASRPSPPSAQRRLKLFVCGAQHWRGGNGARGRLALPFCAAPRSHLQRSLLRHQRMLQSGASMRQGSRIHPPPTPSQGWTPTAEPASPSTLTLLFARNLDAESGKGDRMLRGAYLQALSRSLVLREADQLLSGNPPATHSPPSPPSPPSSHSSASPSSSPRSKR</sequence>
<feature type="compositionally biased region" description="Low complexity" evidence="1">
    <location>
        <begin position="208"/>
        <end position="223"/>
    </location>
</feature>
<dbReference type="Proteomes" id="UP000269721">
    <property type="component" value="Unassembled WGS sequence"/>
</dbReference>
<gene>
    <name evidence="2" type="ORF">BDK51DRAFT_43030</name>
</gene>